<sequence length="50" mass="6021">MIFHLFNFTVSISKRKFSKEELKREMTRKAKRHAELELRAKQAGFARLIK</sequence>
<dbReference type="EMBL" id="FOGT01000004">
    <property type="protein sequence ID" value="SER82303.1"/>
    <property type="molecule type" value="Genomic_DNA"/>
</dbReference>
<dbReference type="STRING" id="1601833.SAMN05518684_104132"/>
<reference evidence="2" key="1">
    <citation type="submission" date="2016-10" db="EMBL/GenBank/DDBJ databases">
        <authorList>
            <person name="Varghese N."/>
            <person name="Submissions S."/>
        </authorList>
    </citation>
    <scope>NUCLEOTIDE SEQUENCE [LARGE SCALE GENOMIC DNA]</scope>
    <source>
        <strain evidence="2">S9</strain>
    </source>
</reference>
<dbReference type="InterPro" id="IPR012655">
    <property type="entry name" value="YrzI"/>
</dbReference>
<gene>
    <name evidence="1" type="ORF">SAMN05518684_104132</name>
</gene>
<organism evidence="1 2">
    <name type="scientific">Salipaludibacillus aurantiacus</name>
    <dbReference type="NCBI Taxonomy" id="1601833"/>
    <lineage>
        <taxon>Bacteria</taxon>
        <taxon>Bacillati</taxon>
        <taxon>Bacillota</taxon>
        <taxon>Bacilli</taxon>
        <taxon>Bacillales</taxon>
        <taxon>Bacillaceae</taxon>
    </lineage>
</organism>
<dbReference type="Proteomes" id="UP000198571">
    <property type="component" value="Unassembled WGS sequence"/>
</dbReference>
<name>A0A1H9SD53_9BACI</name>
<dbReference type="Pfam" id="PF09501">
    <property type="entry name" value="Bac_small_YrzI"/>
    <property type="match status" value="1"/>
</dbReference>
<dbReference type="AlphaFoldDB" id="A0A1H9SD53"/>
<dbReference type="OrthoDB" id="2974285at2"/>
<evidence type="ECO:0000313" key="2">
    <source>
        <dbReference type="Proteomes" id="UP000198571"/>
    </source>
</evidence>
<evidence type="ECO:0000313" key="1">
    <source>
        <dbReference type="EMBL" id="SER82303.1"/>
    </source>
</evidence>
<dbReference type="RefSeq" id="WP_093048873.1">
    <property type="nucleotide sequence ID" value="NZ_FOGT01000004.1"/>
</dbReference>
<keyword evidence="2" id="KW-1185">Reference proteome</keyword>
<proteinExistence type="predicted"/>
<accession>A0A1H9SD53</accession>
<protein>
    <submittedName>
        <fullName evidence="1">Uncharacterized protein</fullName>
    </submittedName>
</protein>